<evidence type="ECO:0008006" key="4">
    <source>
        <dbReference type="Google" id="ProtNLM"/>
    </source>
</evidence>
<dbReference type="Proteomes" id="UP000464374">
    <property type="component" value="Chromosome"/>
</dbReference>
<reference evidence="2 3" key="1">
    <citation type="submission" date="2020-01" db="EMBL/GenBank/DDBJ databases">
        <title>Complete genome sequence of a human oral phylogroup 1 Treponema sp. strain ATCC 700766, originally isolated from periodontitis dental plaque.</title>
        <authorList>
            <person name="Chan Y."/>
            <person name="Huo Y.-B."/>
            <person name="Yu X.-L."/>
            <person name="Zeng H."/>
            <person name="Leung W.-K."/>
            <person name="Watt R.M."/>
        </authorList>
    </citation>
    <scope>NUCLEOTIDE SEQUENCE [LARGE SCALE GENOMIC DNA]</scope>
    <source>
        <strain evidence="2 3">OMZ 804</strain>
    </source>
</reference>
<keyword evidence="1" id="KW-0732">Signal</keyword>
<accession>A0A6P1Y3I9</accession>
<evidence type="ECO:0000313" key="2">
    <source>
        <dbReference type="EMBL" id="QHX43860.1"/>
    </source>
</evidence>
<evidence type="ECO:0000256" key="1">
    <source>
        <dbReference type="SAM" id="SignalP"/>
    </source>
</evidence>
<dbReference type="EMBL" id="CP048020">
    <property type="protein sequence ID" value="QHX43860.1"/>
    <property type="molecule type" value="Genomic_DNA"/>
</dbReference>
<feature type="signal peptide" evidence="1">
    <location>
        <begin position="1"/>
        <end position="27"/>
    </location>
</feature>
<dbReference type="AlphaFoldDB" id="A0A6P1Y3I9"/>
<gene>
    <name evidence="2" type="ORF">GWP43_10840</name>
</gene>
<evidence type="ECO:0000313" key="3">
    <source>
        <dbReference type="Proteomes" id="UP000464374"/>
    </source>
</evidence>
<protein>
    <recommendedName>
        <fullName evidence="4">Lipoprotein</fullName>
    </recommendedName>
</protein>
<name>A0A6P1Y3I9_9SPIR</name>
<proteinExistence type="predicted"/>
<organism evidence="2 3">
    <name type="scientific">Treponema vincentii</name>
    <dbReference type="NCBI Taxonomy" id="69710"/>
    <lineage>
        <taxon>Bacteria</taxon>
        <taxon>Pseudomonadati</taxon>
        <taxon>Spirochaetota</taxon>
        <taxon>Spirochaetia</taxon>
        <taxon>Spirochaetales</taxon>
        <taxon>Treponemataceae</taxon>
        <taxon>Treponema</taxon>
    </lineage>
</organism>
<dbReference type="RefSeq" id="WP_162664165.1">
    <property type="nucleotide sequence ID" value="NZ_CP048020.1"/>
</dbReference>
<dbReference type="PROSITE" id="PS51257">
    <property type="entry name" value="PROKAR_LIPOPROTEIN"/>
    <property type="match status" value="1"/>
</dbReference>
<sequence length="172" mass="19524">MKHLRYYLYFCILCISVMSCTSTPATGALYFPITVLAGVADLTVSTAGEIQADASDKTEAFARNARMLNKDLTFDETEKHTQRESPSEYDYLSNIQLQPRRDSAETVNQQKNDMEPVSSIRLQKGESFSTPIPVHKKLTVVVENKDSNELRFMCTGKQFVLQQGEMVMLHFR</sequence>
<feature type="chain" id="PRO_5026958745" description="Lipoprotein" evidence="1">
    <location>
        <begin position="28"/>
        <end position="172"/>
    </location>
</feature>
<dbReference type="KEGG" id="trz:GWP43_10840"/>